<dbReference type="EC" id="2.1.1.233" evidence="3 8"/>
<evidence type="ECO:0000313" key="12">
    <source>
        <dbReference type="Proteomes" id="UP001251528"/>
    </source>
</evidence>
<evidence type="ECO:0000256" key="7">
    <source>
        <dbReference type="ARBA" id="ARBA00022691"/>
    </source>
</evidence>
<dbReference type="Proteomes" id="UP001251528">
    <property type="component" value="Unassembled WGS sequence"/>
</dbReference>
<dbReference type="PANTHER" id="PTHR13600">
    <property type="entry name" value="LEUCINE CARBOXYL METHYLTRANSFERASE"/>
    <property type="match status" value="1"/>
</dbReference>
<keyword evidence="12" id="KW-1185">Reference proteome</keyword>
<feature type="region of interest" description="Disordered" evidence="10">
    <location>
        <begin position="1"/>
        <end position="45"/>
    </location>
</feature>
<evidence type="ECO:0000256" key="8">
    <source>
        <dbReference type="PIRNR" id="PIRNR016305"/>
    </source>
</evidence>
<feature type="binding site" evidence="9">
    <location>
        <position position="219"/>
    </location>
    <ligand>
        <name>S-adenosyl-L-methionine</name>
        <dbReference type="ChEBI" id="CHEBI:59789"/>
    </ligand>
</feature>
<comment type="similarity">
    <text evidence="2 8">Belongs to the methyltransferase superfamily. LCMT family.</text>
</comment>
<keyword evidence="7 8" id="KW-0949">S-adenosyl-L-methionine</keyword>
<feature type="binding site" evidence="9">
    <location>
        <position position="119"/>
    </location>
    <ligand>
        <name>S-adenosyl-L-methionine</name>
        <dbReference type="ChEBI" id="CHEBI:59789"/>
    </ligand>
</feature>
<evidence type="ECO:0000313" key="11">
    <source>
        <dbReference type="EMBL" id="KAK2591799.1"/>
    </source>
</evidence>
<dbReference type="InterPro" id="IPR029063">
    <property type="entry name" value="SAM-dependent_MTases_sf"/>
</dbReference>
<gene>
    <name evidence="11" type="primary">PPM1</name>
    <name evidence="11" type="ORF">QQS21_010500</name>
</gene>
<dbReference type="Gene3D" id="3.40.50.150">
    <property type="entry name" value="Vaccinia Virus protein VP39"/>
    <property type="match status" value="1"/>
</dbReference>
<reference evidence="11" key="1">
    <citation type="submission" date="2023-06" db="EMBL/GenBank/DDBJ databases">
        <title>Conoideocrella luteorostrata (Hypocreales: Clavicipitaceae), a potential biocontrol fungus for elongate hemlock scale in United States Christmas tree production areas.</title>
        <authorList>
            <person name="Barrett H."/>
            <person name="Lovett B."/>
            <person name="Macias A.M."/>
            <person name="Stajich J.E."/>
            <person name="Kasson M.T."/>
        </authorList>
    </citation>
    <scope>NUCLEOTIDE SEQUENCE</scope>
    <source>
        <strain evidence="11">ARSEF 14590</strain>
    </source>
</reference>
<name>A0AAJ0CHM0_9HYPO</name>
<dbReference type="PIRSF" id="PIRSF016305">
    <property type="entry name" value="LCM_mtfrase"/>
    <property type="match status" value="1"/>
</dbReference>
<comment type="function">
    <text evidence="8">Methylates the carboxyl group of the C-terminal leucine residue of protein phosphatase 2A catalytic subunits to form alpha-leucine ester residues.</text>
</comment>
<proteinExistence type="inferred from homology"/>
<evidence type="ECO:0000256" key="1">
    <source>
        <dbReference type="ARBA" id="ARBA00000724"/>
    </source>
</evidence>
<evidence type="ECO:0000256" key="10">
    <source>
        <dbReference type="SAM" id="MobiDB-lite"/>
    </source>
</evidence>
<evidence type="ECO:0000256" key="9">
    <source>
        <dbReference type="PIRSR" id="PIRSR016305-1"/>
    </source>
</evidence>
<dbReference type="SUPFAM" id="SSF53335">
    <property type="entry name" value="S-adenosyl-L-methionine-dependent methyltransferases"/>
    <property type="match status" value="1"/>
</dbReference>
<evidence type="ECO:0000256" key="2">
    <source>
        <dbReference type="ARBA" id="ARBA00010703"/>
    </source>
</evidence>
<evidence type="ECO:0000256" key="4">
    <source>
        <dbReference type="ARBA" id="ARBA00017497"/>
    </source>
</evidence>
<evidence type="ECO:0000256" key="3">
    <source>
        <dbReference type="ARBA" id="ARBA00012834"/>
    </source>
</evidence>
<feature type="binding site" evidence="9">
    <location>
        <position position="93"/>
    </location>
    <ligand>
        <name>S-adenosyl-L-methionine</name>
        <dbReference type="ChEBI" id="CHEBI:59789"/>
    </ligand>
</feature>
<keyword evidence="6 8" id="KW-0808">Transferase</keyword>
<feature type="compositionally biased region" description="Gly residues" evidence="10">
    <location>
        <begin position="13"/>
        <end position="23"/>
    </location>
</feature>
<sequence>MAAPSIPNLLTLRGGGRGGGRGGRGNRRLPGGPPSSSTAVSPDAAIQGTDTDAAVSRLSAVDLGYLEDPYARLFVSGPPTRRLPIINRGTYMRTTCLDTIIDAFLSHNGASLKQIISLGAGTDTRPLHRLQQPGAENIIYHELDFEPTCRRKLTIVRSSPSLRHVFKDFSIHDSGSWSAEPCKGGEYHCHAIDLRNLNNSVTELPSKIRSDLPTLLLSECCLCYLTQQGSESVLQFFSSKISIIGALLYEPMPLDDAFGNMMISNLKARHIFMPSLDKYKDHREQLSRLRESGFETADYATIANAWATWVGQRERDRVDRLEGLDEVEEWELLATHYVVVWGTRGVSFGPWGEMEVS</sequence>
<organism evidence="11 12">
    <name type="scientific">Conoideocrella luteorostrata</name>
    <dbReference type="NCBI Taxonomy" id="1105319"/>
    <lineage>
        <taxon>Eukaryota</taxon>
        <taxon>Fungi</taxon>
        <taxon>Dikarya</taxon>
        <taxon>Ascomycota</taxon>
        <taxon>Pezizomycotina</taxon>
        <taxon>Sordariomycetes</taxon>
        <taxon>Hypocreomycetidae</taxon>
        <taxon>Hypocreales</taxon>
        <taxon>Clavicipitaceae</taxon>
        <taxon>Conoideocrella</taxon>
    </lineage>
</organism>
<evidence type="ECO:0000256" key="6">
    <source>
        <dbReference type="ARBA" id="ARBA00022679"/>
    </source>
</evidence>
<dbReference type="InterPro" id="IPR016651">
    <property type="entry name" value="LCMT1"/>
</dbReference>
<keyword evidence="5 8" id="KW-0489">Methyltransferase</keyword>
<dbReference type="GO" id="GO:0018423">
    <property type="term" value="F:protein C-terminal leucine carboxyl O-methyltransferase activity"/>
    <property type="evidence" value="ECO:0007669"/>
    <property type="project" value="UniProtKB-EC"/>
</dbReference>
<feature type="binding site" evidence="9">
    <location>
        <begin position="193"/>
        <end position="194"/>
    </location>
    <ligand>
        <name>S-adenosyl-L-methionine</name>
        <dbReference type="ChEBI" id="CHEBI:59789"/>
    </ligand>
</feature>
<evidence type="ECO:0000256" key="5">
    <source>
        <dbReference type="ARBA" id="ARBA00022603"/>
    </source>
</evidence>
<dbReference type="EMBL" id="JASWJB010000308">
    <property type="protein sequence ID" value="KAK2591799.1"/>
    <property type="molecule type" value="Genomic_DNA"/>
</dbReference>
<dbReference type="Pfam" id="PF04072">
    <property type="entry name" value="LCM"/>
    <property type="match status" value="1"/>
</dbReference>
<dbReference type="InterPro" id="IPR007213">
    <property type="entry name" value="Ppm1/Ppm2/Tcmp"/>
</dbReference>
<dbReference type="GO" id="GO:0032259">
    <property type="term" value="P:methylation"/>
    <property type="evidence" value="ECO:0007669"/>
    <property type="project" value="UniProtKB-KW"/>
</dbReference>
<protein>
    <recommendedName>
        <fullName evidence="4 8">Leucine carboxyl methyltransferase 1</fullName>
        <ecNumber evidence="3 8">2.1.1.233</ecNumber>
    </recommendedName>
</protein>
<dbReference type="AlphaFoldDB" id="A0AAJ0CHM0"/>
<comment type="caution">
    <text evidence="11">The sequence shown here is derived from an EMBL/GenBank/DDBJ whole genome shotgun (WGS) entry which is preliminary data.</text>
</comment>
<dbReference type="PANTHER" id="PTHR13600:SF21">
    <property type="entry name" value="LEUCINE CARBOXYL METHYLTRANSFERASE 1"/>
    <property type="match status" value="1"/>
</dbReference>
<accession>A0AAJ0CHM0</accession>
<comment type="catalytic activity">
    <reaction evidence="1 8">
        <text>[phosphatase 2A protein]-C-terminal L-leucine + S-adenosyl-L-methionine = [phosphatase 2A protein]-C-terminal L-leucine methyl ester + S-adenosyl-L-homocysteine</text>
        <dbReference type="Rhea" id="RHEA:48544"/>
        <dbReference type="Rhea" id="RHEA-COMP:12134"/>
        <dbReference type="Rhea" id="RHEA-COMP:12135"/>
        <dbReference type="ChEBI" id="CHEBI:57856"/>
        <dbReference type="ChEBI" id="CHEBI:59789"/>
        <dbReference type="ChEBI" id="CHEBI:90516"/>
        <dbReference type="ChEBI" id="CHEBI:90517"/>
        <dbReference type="EC" id="2.1.1.233"/>
    </reaction>
</comment>